<keyword evidence="1" id="KW-1133">Transmembrane helix</keyword>
<comment type="caution">
    <text evidence="2">The sequence shown here is derived from an EMBL/GenBank/DDBJ whole genome shotgun (WGS) entry which is preliminary data.</text>
</comment>
<keyword evidence="3" id="KW-1185">Reference proteome</keyword>
<dbReference type="Proteomes" id="UP000886523">
    <property type="component" value="Unassembled WGS sequence"/>
</dbReference>
<sequence>MSTCLLHKWQLLTIESDCLNIADFKAPKIFVIIAMCWGLGLVLSWTHSNLDYRYDQYWAHQAKMNSGLGHNNSGLQSCKLCSLLYEDQCNEVPPRFRRTLIVVLGQSGVNRLGAGWEGIRGEEGERVITSPLALALGGGAAHRAKHWLCPEHRRKGCEGMGMMVKRYDVVTGQVAQSLPKERKAGGTPRSRED</sequence>
<gene>
    <name evidence="2" type="ORF">BS47DRAFT_1364146</name>
</gene>
<keyword evidence="1" id="KW-0472">Membrane</keyword>
<dbReference type="AlphaFoldDB" id="A0A9P6AS36"/>
<name>A0A9P6AS36_9AGAM</name>
<protein>
    <submittedName>
        <fullName evidence="2">Uncharacterized protein</fullName>
    </submittedName>
</protein>
<evidence type="ECO:0000256" key="1">
    <source>
        <dbReference type="SAM" id="Phobius"/>
    </source>
</evidence>
<evidence type="ECO:0000313" key="2">
    <source>
        <dbReference type="EMBL" id="KAF9510928.1"/>
    </source>
</evidence>
<organism evidence="2 3">
    <name type="scientific">Hydnum rufescens UP504</name>
    <dbReference type="NCBI Taxonomy" id="1448309"/>
    <lineage>
        <taxon>Eukaryota</taxon>
        <taxon>Fungi</taxon>
        <taxon>Dikarya</taxon>
        <taxon>Basidiomycota</taxon>
        <taxon>Agaricomycotina</taxon>
        <taxon>Agaricomycetes</taxon>
        <taxon>Cantharellales</taxon>
        <taxon>Hydnaceae</taxon>
        <taxon>Hydnum</taxon>
    </lineage>
</organism>
<proteinExistence type="predicted"/>
<feature type="transmembrane region" description="Helical" evidence="1">
    <location>
        <begin position="29"/>
        <end position="46"/>
    </location>
</feature>
<keyword evidence="1" id="KW-0812">Transmembrane</keyword>
<reference evidence="2" key="1">
    <citation type="journal article" date="2020" name="Nat. Commun.">
        <title>Large-scale genome sequencing of mycorrhizal fungi provides insights into the early evolution of symbiotic traits.</title>
        <authorList>
            <person name="Miyauchi S."/>
            <person name="Kiss E."/>
            <person name="Kuo A."/>
            <person name="Drula E."/>
            <person name="Kohler A."/>
            <person name="Sanchez-Garcia M."/>
            <person name="Morin E."/>
            <person name="Andreopoulos B."/>
            <person name="Barry K.W."/>
            <person name="Bonito G."/>
            <person name="Buee M."/>
            <person name="Carver A."/>
            <person name="Chen C."/>
            <person name="Cichocki N."/>
            <person name="Clum A."/>
            <person name="Culley D."/>
            <person name="Crous P.W."/>
            <person name="Fauchery L."/>
            <person name="Girlanda M."/>
            <person name="Hayes R.D."/>
            <person name="Keri Z."/>
            <person name="LaButti K."/>
            <person name="Lipzen A."/>
            <person name="Lombard V."/>
            <person name="Magnuson J."/>
            <person name="Maillard F."/>
            <person name="Murat C."/>
            <person name="Nolan M."/>
            <person name="Ohm R.A."/>
            <person name="Pangilinan J."/>
            <person name="Pereira M.F."/>
            <person name="Perotto S."/>
            <person name="Peter M."/>
            <person name="Pfister S."/>
            <person name="Riley R."/>
            <person name="Sitrit Y."/>
            <person name="Stielow J.B."/>
            <person name="Szollosi G."/>
            <person name="Zifcakova L."/>
            <person name="Stursova M."/>
            <person name="Spatafora J.W."/>
            <person name="Tedersoo L."/>
            <person name="Vaario L.M."/>
            <person name="Yamada A."/>
            <person name="Yan M."/>
            <person name="Wang P."/>
            <person name="Xu J."/>
            <person name="Bruns T."/>
            <person name="Baldrian P."/>
            <person name="Vilgalys R."/>
            <person name="Dunand C."/>
            <person name="Henrissat B."/>
            <person name="Grigoriev I.V."/>
            <person name="Hibbett D."/>
            <person name="Nagy L.G."/>
            <person name="Martin F.M."/>
        </authorList>
    </citation>
    <scope>NUCLEOTIDE SEQUENCE</scope>
    <source>
        <strain evidence="2">UP504</strain>
    </source>
</reference>
<accession>A0A9P6AS36</accession>
<evidence type="ECO:0000313" key="3">
    <source>
        <dbReference type="Proteomes" id="UP000886523"/>
    </source>
</evidence>
<dbReference type="EMBL" id="MU129007">
    <property type="protein sequence ID" value="KAF9510928.1"/>
    <property type="molecule type" value="Genomic_DNA"/>
</dbReference>